<comment type="similarity">
    <text evidence="1">Belongs to the TMA7 family.</text>
</comment>
<evidence type="ECO:0000313" key="4">
    <source>
        <dbReference type="Proteomes" id="UP000001307"/>
    </source>
</evidence>
<dbReference type="Pfam" id="PF09072">
    <property type="entry name" value="TMA7"/>
    <property type="match status" value="1"/>
</dbReference>
<feature type="region of interest" description="Disordered" evidence="2">
    <location>
        <begin position="1"/>
        <end position="64"/>
    </location>
</feature>
<proteinExistence type="inferred from homology"/>
<dbReference type="Proteomes" id="UP000001307">
    <property type="component" value="Unassembled WGS sequence"/>
</dbReference>
<evidence type="ECO:0000256" key="1">
    <source>
        <dbReference type="ARBA" id="ARBA00006631"/>
    </source>
</evidence>
<dbReference type="PANTHER" id="PTHR28632">
    <property type="entry name" value="TRANSLATION MACHINERY-ASSOCIATED PROTEIN 7"/>
    <property type="match status" value="1"/>
</dbReference>
<protein>
    <submittedName>
        <fullName evidence="3">Uncharacterized protein</fullName>
    </submittedName>
</protein>
<feature type="compositionally biased region" description="Basic and acidic residues" evidence="2">
    <location>
        <begin position="27"/>
        <end position="45"/>
    </location>
</feature>
<dbReference type="InterPro" id="IPR015157">
    <property type="entry name" value="TMA7"/>
</dbReference>
<accession>E4XTT1</accession>
<evidence type="ECO:0000313" key="3">
    <source>
        <dbReference type="EMBL" id="CBY13143.1"/>
    </source>
</evidence>
<dbReference type="InParanoid" id="E4XTT1"/>
<reference evidence="3" key="1">
    <citation type="journal article" date="2010" name="Science">
        <title>Plasticity of animal genome architecture unmasked by rapid evolution of a pelagic tunicate.</title>
        <authorList>
            <person name="Denoeud F."/>
            <person name="Henriet S."/>
            <person name="Mungpakdee S."/>
            <person name="Aury J.M."/>
            <person name="Da Silva C."/>
            <person name="Brinkmann H."/>
            <person name="Mikhaleva J."/>
            <person name="Olsen L.C."/>
            <person name="Jubin C."/>
            <person name="Canestro C."/>
            <person name="Bouquet J.M."/>
            <person name="Danks G."/>
            <person name="Poulain J."/>
            <person name="Campsteijn C."/>
            <person name="Adamski M."/>
            <person name="Cross I."/>
            <person name="Yadetie F."/>
            <person name="Muffato M."/>
            <person name="Louis A."/>
            <person name="Butcher S."/>
            <person name="Tsagkogeorga G."/>
            <person name="Konrad A."/>
            <person name="Singh S."/>
            <person name="Jensen M.F."/>
            <person name="Cong E.H."/>
            <person name="Eikeseth-Otteraa H."/>
            <person name="Noel B."/>
            <person name="Anthouard V."/>
            <person name="Porcel B.M."/>
            <person name="Kachouri-Lafond R."/>
            <person name="Nishino A."/>
            <person name="Ugolini M."/>
            <person name="Chourrout P."/>
            <person name="Nishida H."/>
            <person name="Aasland R."/>
            <person name="Huzurbazar S."/>
            <person name="Westhof E."/>
            <person name="Delsuc F."/>
            <person name="Lehrach H."/>
            <person name="Reinhardt R."/>
            <person name="Weissenbach J."/>
            <person name="Roy S.W."/>
            <person name="Artiguenave F."/>
            <person name="Postlethwait J.H."/>
            <person name="Manak J.R."/>
            <person name="Thompson E.M."/>
            <person name="Jaillon O."/>
            <person name="Du Pasquier L."/>
            <person name="Boudinot P."/>
            <person name="Liberles D.A."/>
            <person name="Volff J.N."/>
            <person name="Philippe H."/>
            <person name="Lenhard B."/>
            <person name="Roest Crollius H."/>
            <person name="Wincker P."/>
            <person name="Chourrout D."/>
        </authorList>
    </citation>
    <scope>NUCLEOTIDE SEQUENCE [LARGE SCALE GENOMIC DNA]</scope>
</reference>
<dbReference type="AlphaFoldDB" id="E4XTT1"/>
<evidence type="ECO:0000256" key="2">
    <source>
        <dbReference type="SAM" id="MobiDB-lite"/>
    </source>
</evidence>
<gene>
    <name evidence="3" type="ORF">GSOID_T00003889001</name>
</gene>
<sequence length="64" mass="6771">MSGRQGGKAKPLKAKKKGPKDLDEDDVAHQQKMRDEKKKLAEAAKKAGGKGPLTSGGIKKSGKK</sequence>
<organism evidence="3">
    <name type="scientific">Oikopleura dioica</name>
    <name type="common">Tunicate</name>
    <dbReference type="NCBI Taxonomy" id="34765"/>
    <lineage>
        <taxon>Eukaryota</taxon>
        <taxon>Metazoa</taxon>
        <taxon>Chordata</taxon>
        <taxon>Tunicata</taxon>
        <taxon>Appendicularia</taxon>
        <taxon>Copelata</taxon>
        <taxon>Oikopleuridae</taxon>
        <taxon>Oikopleura</taxon>
    </lineage>
</organism>
<dbReference type="FunCoup" id="E4XTT1">
    <property type="interactions" value="202"/>
</dbReference>
<keyword evidence="4" id="KW-1185">Reference proteome</keyword>
<name>E4XTT1_OIKDI</name>
<dbReference type="EMBL" id="FN653162">
    <property type="protein sequence ID" value="CBY13143.1"/>
    <property type="molecule type" value="Genomic_DNA"/>
</dbReference>